<dbReference type="GO" id="GO:0031146">
    <property type="term" value="P:SCF-dependent proteasomal ubiquitin-dependent protein catabolic process"/>
    <property type="evidence" value="ECO:0007669"/>
    <property type="project" value="TreeGrafter"/>
</dbReference>
<evidence type="ECO:0000256" key="1">
    <source>
        <dbReference type="SAM" id="MobiDB-lite"/>
    </source>
</evidence>
<dbReference type="KEGG" id="cput:CONPUDRAFT_136847"/>
<dbReference type="Proteomes" id="UP000053558">
    <property type="component" value="Unassembled WGS sequence"/>
</dbReference>
<dbReference type="InterPro" id="IPR032675">
    <property type="entry name" value="LRR_dom_sf"/>
</dbReference>
<proteinExistence type="predicted"/>
<dbReference type="GeneID" id="19200956"/>
<dbReference type="OrthoDB" id="10257471at2759"/>
<accession>A0A5M3MTG7</accession>
<dbReference type="GO" id="GO:0019005">
    <property type="term" value="C:SCF ubiquitin ligase complex"/>
    <property type="evidence" value="ECO:0007669"/>
    <property type="project" value="TreeGrafter"/>
</dbReference>
<protein>
    <submittedName>
        <fullName evidence="3">RNI-like protein</fullName>
    </submittedName>
</protein>
<dbReference type="PANTHER" id="PTHR13318:SF95">
    <property type="entry name" value="F-BOX PROTEIN YLR352W"/>
    <property type="match status" value="1"/>
</dbReference>
<dbReference type="SMART" id="SM00367">
    <property type="entry name" value="LRR_CC"/>
    <property type="match status" value="9"/>
</dbReference>
<gene>
    <name evidence="3" type="ORF">CONPUDRAFT_136847</name>
</gene>
<feature type="domain" description="F-box/LRR-repeat protein 15-like leucin rich repeat" evidence="2">
    <location>
        <begin position="214"/>
        <end position="381"/>
    </location>
</feature>
<dbReference type="InterPro" id="IPR057207">
    <property type="entry name" value="FBXL15_LRR"/>
</dbReference>
<dbReference type="Gene3D" id="3.80.10.10">
    <property type="entry name" value="Ribonuclease Inhibitor"/>
    <property type="match status" value="3"/>
</dbReference>
<reference evidence="4" key="1">
    <citation type="journal article" date="2012" name="Science">
        <title>The Paleozoic origin of enzymatic lignin decomposition reconstructed from 31 fungal genomes.</title>
        <authorList>
            <person name="Floudas D."/>
            <person name="Binder M."/>
            <person name="Riley R."/>
            <person name="Barry K."/>
            <person name="Blanchette R.A."/>
            <person name="Henrissat B."/>
            <person name="Martinez A.T."/>
            <person name="Otillar R."/>
            <person name="Spatafora J.W."/>
            <person name="Yadav J.S."/>
            <person name="Aerts A."/>
            <person name="Benoit I."/>
            <person name="Boyd A."/>
            <person name="Carlson A."/>
            <person name="Copeland A."/>
            <person name="Coutinho P.M."/>
            <person name="de Vries R.P."/>
            <person name="Ferreira P."/>
            <person name="Findley K."/>
            <person name="Foster B."/>
            <person name="Gaskell J."/>
            <person name="Glotzer D."/>
            <person name="Gorecki P."/>
            <person name="Heitman J."/>
            <person name="Hesse C."/>
            <person name="Hori C."/>
            <person name="Igarashi K."/>
            <person name="Jurgens J.A."/>
            <person name="Kallen N."/>
            <person name="Kersten P."/>
            <person name="Kohler A."/>
            <person name="Kuees U."/>
            <person name="Kumar T.K.A."/>
            <person name="Kuo A."/>
            <person name="LaButti K."/>
            <person name="Larrondo L.F."/>
            <person name="Lindquist E."/>
            <person name="Ling A."/>
            <person name="Lombard V."/>
            <person name="Lucas S."/>
            <person name="Lundell T."/>
            <person name="Martin R."/>
            <person name="McLaughlin D.J."/>
            <person name="Morgenstern I."/>
            <person name="Morin E."/>
            <person name="Murat C."/>
            <person name="Nagy L.G."/>
            <person name="Nolan M."/>
            <person name="Ohm R.A."/>
            <person name="Patyshakuliyeva A."/>
            <person name="Rokas A."/>
            <person name="Ruiz-Duenas F.J."/>
            <person name="Sabat G."/>
            <person name="Salamov A."/>
            <person name="Samejima M."/>
            <person name="Schmutz J."/>
            <person name="Slot J.C."/>
            <person name="St John F."/>
            <person name="Stenlid J."/>
            <person name="Sun H."/>
            <person name="Sun S."/>
            <person name="Syed K."/>
            <person name="Tsang A."/>
            <person name="Wiebenga A."/>
            <person name="Young D."/>
            <person name="Pisabarro A."/>
            <person name="Eastwood D.C."/>
            <person name="Martin F."/>
            <person name="Cullen D."/>
            <person name="Grigoriev I.V."/>
            <person name="Hibbett D.S."/>
        </authorList>
    </citation>
    <scope>NUCLEOTIDE SEQUENCE [LARGE SCALE GENOMIC DNA]</scope>
    <source>
        <strain evidence="4">RWD-64-598 SS2</strain>
    </source>
</reference>
<dbReference type="Pfam" id="PF25372">
    <property type="entry name" value="DUF7885"/>
    <property type="match status" value="1"/>
</dbReference>
<comment type="caution">
    <text evidence="3">The sequence shown here is derived from an EMBL/GenBank/DDBJ whole genome shotgun (WGS) entry which is preliminary data.</text>
</comment>
<evidence type="ECO:0000313" key="3">
    <source>
        <dbReference type="EMBL" id="EIW82337.1"/>
    </source>
</evidence>
<dbReference type="RefSeq" id="XP_007768043.1">
    <property type="nucleotide sequence ID" value="XM_007769853.1"/>
</dbReference>
<keyword evidence="4" id="KW-1185">Reference proteome</keyword>
<feature type="compositionally biased region" description="Basic and acidic residues" evidence="1">
    <location>
        <begin position="177"/>
        <end position="192"/>
    </location>
</feature>
<dbReference type="InterPro" id="IPR006553">
    <property type="entry name" value="Leu-rich_rpt_Cys-con_subtyp"/>
</dbReference>
<dbReference type="PANTHER" id="PTHR13318">
    <property type="entry name" value="PARTNER OF PAIRED, ISOFORM B-RELATED"/>
    <property type="match status" value="1"/>
</dbReference>
<dbReference type="AlphaFoldDB" id="A0A5M3MTG7"/>
<organism evidence="3 4">
    <name type="scientific">Coniophora puteana (strain RWD-64-598)</name>
    <name type="common">Brown rot fungus</name>
    <dbReference type="NCBI Taxonomy" id="741705"/>
    <lineage>
        <taxon>Eukaryota</taxon>
        <taxon>Fungi</taxon>
        <taxon>Dikarya</taxon>
        <taxon>Basidiomycota</taxon>
        <taxon>Agaricomycotina</taxon>
        <taxon>Agaricomycetes</taxon>
        <taxon>Agaricomycetidae</taxon>
        <taxon>Boletales</taxon>
        <taxon>Coniophorineae</taxon>
        <taxon>Coniophoraceae</taxon>
        <taxon>Coniophora</taxon>
    </lineage>
</organism>
<feature type="region of interest" description="Disordered" evidence="1">
    <location>
        <begin position="176"/>
        <end position="195"/>
    </location>
</feature>
<dbReference type="OMA" id="DQALVHI"/>
<dbReference type="SUPFAM" id="SSF52047">
    <property type="entry name" value="RNI-like"/>
    <property type="match status" value="1"/>
</dbReference>
<evidence type="ECO:0000313" key="4">
    <source>
        <dbReference type="Proteomes" id="UP000053558"/>
    </source>
</evidence>
<name>A0A5M3MTG7_CONPW</name>
<dbReference type="EMBL" id="JH711577">
    <property type="protein sequence ID" value="EIW82337.1"/>
    <property type="molecule type" value="Genomic_DNA"/>
</dbReference>
<sequence length="448" mass="51042">MEIIFESPEHRRLVDRLPFTETERRHVRHLVLRTRNSKIRDEQVANEILFCRSLESVVLSGVPDTSDKTVTMLAQSAPKLRGLNLAGCRFVTDISVAELVSRTPPIEWLHLSRVVLNDSTVSAVARTFSRLVELELNDNPLLTAISVRDIWSFSRKLRTLKLARCNMLTDQAFPSPYHEDYKGPRQDDEKPLPHRPSTWLDQMPPLILRYSAIELRVLDISYCSQVTDEAVAGIVFHARLLHTLILAGCSKLTDRAVESICILHTHLVVLDLSHIPNLTDYAITKLVRACTSLQHVDVAFCRYLTDMAVFELAGLERLHRLSVIRVHKITDNAIYFLADHAKSLQRLHISYCDRISLKSLHHLLRGIPCLQHLTTTGVPSTRRRGVSRFSEAPSEELEPDQQAVYRVFTGSNIGALCAFLDKETQRRRESEARNIPFMARSDDDMGLY</sequence>
<evidence type="ECO:0000259" key="2">
    <source>
        <dbReference type="Pfam" id="PF25372"/>
    </source>
</evidence>